<dbReference type="AlphaFoldDB" id="A0A151B777"/>
<comment type="caution">
    <text evidence="4">The sequence shown here is derived from an EMBL/GenBank/DDBJ whole genome shotgun (WGS) entry which is preliminary data.</text>
</comment>
<sequence>MNKRKIISFLIASAIITNLNVVAFADGNINKREVKPALLISTQKQKKDYKINEDMAKEIAKKIVSNYFGVKINSDFKYYSNLNEYKNSDKEYAYWNVTFGLNTHEKNIYINVMIDANSGLVNEMSIYDNSSDNRASIPNISFNEAQQVGRDFLNKINPKLFKQCELQNKEWVVNKYDSTNYTFNYVRKVNGLRYYGNNISVTVNGVTGKVTSYSCNWDNNLIFPEVKDVIAKNDVEKIFDKQLKVNLVYKTFRNKYEYQDADNKRNVKLVYQQNLENGNRIDAITGDVLYTNKENGKIEEKNINDEQREEFYKSYKAVHKFKEPISKDKAYEFISKYIVDNYGKGFDISNLNYSNDEAKNKKQWRASFSKKSVKQEGVLMGAKDAILTQETGYITIDALTGQIVSMSKNNYYKPYNLNDEDFEPVLTWEEGYNKAINLLKKYYPDKIKNINLLQKHYIHNDESNVKEKTKYKEKYYNYSFSRVENGIPYNDNSINVSINTKTGEISNINCRWYYDVEFKSPKNAINENMIRKMIFDKYEPELYYAYTNSDKVGAVKENNGQNIKQNDKHMKLVYSLRGKSAVYSFNDIDAFTGKLLDYSGEEINDNVEQFMEEIKGSKYEKEMQILAYCGIIDTKGFKLKREVQYIDLIKTLVDALGYRPYVIEKQDFNMNLRAVNKNDKSNDSKANYLSPQEYIKMAKYYGLLDKDISSDDLKKIVTRQEMSKAFIKFLDYDNIANCKGIFALNFDDASNISENNVGYVAIAYGLGLVKAEDNRFRPNDKSTYEEMCIALFNALQNKKKNNGYIWYK</sequence>
<dbReference type="EMBL" id="LTBA01000002">
    <property type="protein sequence ID" value="KYH35592.1"/>
    <property type="molecule type" value="Genomic_DNA"/>
</dbReference>
<keyword evidence="1" id="KW-0677">Repeat</keyword>
<dbReference type="InterPro" id="IPR032599">
    <property type="entry name" value="YcdB/YcdC_rep_domain"/>
</dbReference>
<evidence type="ECO:0000313" key="5">
    <source>
        <dbReference type="Proteomes" id="UP000075531"/>
    </source>
</evidence>
<dbReference type="STRING" id="1121338.CLTEP_05360"/>
<dbReference type="Pfam" id="PF00395">
    <property type="entry name" value="SLH"/>
    <property type="match status" value="1"/>
</dbReference>
<keyword evidence="2" id="KW-0732">Signal</keyword>
<feature type="chain" id="PRO_5007577994" evidence="2">
    <location>
        <begin position="26"/>
        <end position="808"/>
    </location>
</feature>
<reference evidence="4 5" key="1">
    <citation type="submission" date="2016-02" db="EMBL/GenBank/DDBJ databases">
        <title>Genome sequence of Clostridium tepidiprofundi DSM 19306.</title>
        <authorList>
            <person name="Poehlein A."/>
            <person name="Daniel R."/>
        </authorList>
    </citation>
    <scope>NUCLEOTIDE SEQUENCE [LARGE SCALE GENOMIC DNA]</scope>
    <source>
        <strain evidence="4 5">DSM 19306</strain>
    </source>
</reference>
<dbReference type="Pfam" id="PF16244">
    <property type="entry name" value="DUF4901"/>
    <property type="match status" value="2"/>
</dbReference>
<dbReference type="PATRIC" id="fig|1121338.3.peg.541"/>
<organism evidence="4 5">
    <name type="scientific">Clostridium tepidiprofundi DSM 19306</name>
    <dbReference type="NCBI Taxonomy" id="1121338"/>
    <lineage>
        <taxon>Bacteria</taxon>
        <taxon>Bacillati</taxon>
        <taxon>Bacillota</taxon>
        <taxon>Clostridia</taxon>
        <taxon>Eubacteriales</taxon>
        <taxon>Clostridiaceae</taxon>
        <taxon>Clostridium</taxon>
    </lineage>
</organism>
<dbReference type="RefSeq" id="WP_066822184.1">
    <property type="nucleotide sequence ID" value="NZ_LTBA01000002.1"/>
</dbReference>
<feature type="signal peptide" evidence="2">
    <location>
        <begin position="1"/>
        <end position="25"/>
    </location>
</feature>
<dbReference type="Proteomes" id="UP000075531">
    <property type="component" value="Unassembled WGS sequence"/>
</dbReference>
<keyword evidence="5" id="KW-1185">Reference proteome</keyword>
<proteinExistence type="predicted"/>
<dbReference type="PROSITE" id="PS51272">
    <property type="entry name" value="SLH"/>
    <property type="match status" value="1"/>
</dbReference>
<evidence type="ECO:0000256" key="2">
    <source>
        <dbReference type="SAM" id="SignalP"/>
    </source>
</evidence>
<evidence type="ECO:0000313" key="4">
    <source>
        <dbReference type="EMBL" id="KYH35592.1"/>
    </source>
</evidence>
<gene>
    <name evidence="4" type="ORF">CLTEP_05360</name>
</gene>
<evidence type="ECO:0000259" key="3">
    <source>
        <dbReference type="PROSITE" id="PS51272"/>
    </source>
</evidence>
<feature type="domain" description="SLH" evidence="3">
    <location>
        <begin position="743"/>
        <end position="805"/>
    </location>
</feature>
<accession>A0A151B777</accession>
<dbReference type="InterPro" id="IPR001119">
    <property type="entry name" value="SLH_dom"/>
</dbReference>
<dbReference type="OrthoDB" id="2473368at2"/>
<protein>
    <submittedName>
        <fullName evidence="4">Peptidase propeptide and YPEB domain protein</fullName>
    </submittedName>
</protein>
<evidence type="ECO:0000256" key="1">
    <source>
        <dbReference type="ARBA" id="ARBA00022737"/>
    </source>
</evidence>
<name>A0A151B777_9CLOT</name>